<sequence length="125" mass="13252">MLPCYGTMYAISRGMEAAMPSLAVQEVLARSWVSTGAMSILDRWCSECGPFPADGAHRPTRKEEKGRRRADPGYNPSIGPFLSGCLKGETRSEAAGGNILSSLAFSALPCSSRGASRGVVSLVRL</sequence>
<dbReference type="Proteomes" id="UP000053342">
    <property type="component" value="Unassembled WGS sequence"/>
</dbReference>
<reference evidence="2 3" key="1">
    <citation type="submission" date="2015-01" db="EMBL/GenBank/DDBJ databases">
        <title>The Genome Sequence of Exophiala oligosperma CBS72588.</title>
        <authorList>
            <consortium name="The Broad Institute Genomics Platform"/>
            <person name="Cuomo C."/>
            <person name="de Hoog S."/>
            <person name="Gorbushina A."/>
            <person name="Stielow B."/>
            <person name="Teixiera M."/>
            <person name="Abouelleil A."/>
            <person name="Chapman S.B."/>
            <person name="Priest M."/>
            <person name="Young S.K."/>
            <person name="Wortman J."/>
            <person name="Nusbaum C."/>
            <person name="Birren B."/>
        </authorList>
    </citation>
    <scope>NUCLEOTIDE SEQUENCE [LARGE SCALE GENOMIC DNA]</scope>
    <source>
        <strain evidence="2 3">CBS 72588</strain>
    </source>
</reference>
<dbReference type="RefSeq" id="XP_016267758.1">
    <property type="nucleotide sequence ID" value="XM_016400705.1"/>
</dbReference>
<evidence type="ECO:0000313" key="3">
    <source>
        <dbReference type="Proteomes" id="UP000053342"/>
    </source>
</evidence>
<feature type="compositionally biased region" description="Basic and acidic residues" evidence="1">
    <location>
        <begin position="55"/>
        <end position="71"/>
    </location>
</feature>
<organism evidence="2 3">
    <name type="scientific">Exophiala oligosperma</name>
    <dbReference type="NCBI Taxonomy" id="215243"/>
    <lineage>
        <taxon>Eukaryota</taxon>
        <taxon>Fungi</taxon>
        <taxon>Dikarya</taxon>
        <taxon>Ascomycota</taxon>
        <taxon>Pezizomycotina</taxon>
        <taxon>Eurotiomycetes</taxon>
        <taxon>Chaetothyriomycetidae</taxon>
        <taxon>Chaetothyriales</taxon>
        <taxon>Herpotrichiellaceae</taxon>
        <taxon>Exophiala</taxon>
    </lineage>
</organism>
<accession>A0A0D2CCB5</accession>
<evidence type="ECO:0000313" key="2">
    <source>
        <dbReference type="EMBL" id="KIW47542.1"/>
    </source>
</evidence>
<dbReference type="VEuPathDB" id="FungiDB:PV06_00234"/>
<proteinExistence type="predicted"/>
<protein>
    <submittedName>
        <fullName evidence="2">Uncharacterized protein</fullName>
    </submittedName>
</protein>
<keyword evidence="3" id="KW-1185">Reference proteome</keyword>
<gene>
    <name evidence="2" type="ORF">PV06_00234</name>
</gene>
<feature type="region of interest" description="Disordered" evidence="1">
    <location>
        <begin position="51"/>
        <end position="76"/>
    </location>
</feature>
<dbReference type="EMBL" id="KN847332">
    <property type="protein sequence ID" value="KIW47542.1"/>
    <property type="molecule type" value="Genomic_DNA"/>
</dbReference>
<name>A0A0D2CCB5_9EURO</name>
<dbReference type="AlphaFoldDB" id="A0A0D2CCB5"/>
<evidence type="ECO:0000256" key="1">
    <source>
        <dbReference type="SAM" id="MobiDB-lite"/>
    </source>
</evidence>
<dbReference type="HOGENOM" id="CLU_1992651_0_0_1"/>
<dbReference type="GeneID" id="27352308"/>